<gene>
    <name evidence="2" type="ORF">HPHI1048_LOCUS5476</name>
</gene>
<dbReference type="EMBL" id="HBEO01007822">
    <property type="protein sequence ID" value="CAD8474872.1"/>
    <property type="molecule type" value="Transcribed_RNA"/>
</dbReference>
<feature type="region of interest" description="Disordered" evidence="1">
    <location>
        <begin position="247"/>
        <end position="278"/>
    </location>
</feature>
<feature type="compositionally biased region" description="Low complexity" evidence="1">
    <location>
        <begin position="347"/>
        <end position="362"/>
    </location>
</feature>
<feature type="region of interest" description="Disordered" evidence="1">
    <location>
        <begin position="318"/>
        <end position="362"/>
    </location>
</feature>
<feature type="compositionally biased region" description="Basic and acidic residues" evidence="1">
    <location>
        <begin position="1"/>
        <end position="16"/>
    </location>
</feature>
<reference evidence="2" key="1">
    <citation type="submission" date="2021-01" db="EMBL/GenBank/DDBJ databases">
        <authorList>
            <person name="Corre E."/>
            <person name="Pelletier E."/>
            <person name="Niang G."/>
            <person name="Scheremetjew M."/>
            <person name="Finn R."/>
            <person name="Kale V."/>
            <person name="Holt S."/>
            <person name="Cochrane G."/>
            <person name="Meng A."/>
            <person name="Brown T."/>
            <person name="Cohen L."/>
        </authorList>
    </citation>
    <scope>NUCLEOTIDE SEQUENCE</scope>
    <source>
        <strain evidence="2">CCMP325</strain>
    </source>
</reference>
<dbReference type="AlphaFoldDB" id="A0A7S0E8S7"/>
<organism evidence="2">
    <name type="scientific">Hanusia phi</name>
    <dbReference type="NCBI Taxonomy" id="3032"/>
    <lineage>
        <taxon>Eukaryota</taxon>
        <taxon>Cryptophyceae</taxon>
        <taxon>Pyrenomonadales</taxon>
        <taxon>Geminigeraceae</taxon>
        <taxon>Hanusia</taxon>
    </lineage>
</organism>
<feature type="region of interest" description="Disordered" evidence="1">
    <location>
        <begin position="82"/>
        <end position="106"/>
    </location>
</feature>
<feature type="region of interest" description="Disordered" evidence="1">
    <location>
        <begin position="1"/>
        <end position="41"/>
    </location>
</feature>
<feature type="compositionally biased region" description="Basic and acidic residues" evidence="1">
    <location>
        <begin position="335"/>
        <end position="345"/>
    </location>
</feature>
<sequence length="362" mass="38383">MGEREQALRKARESHAKYQNNQDCTWLDRRRQPRNEKGRSSAEVLLANCSVNASGDAVLAGGSDQAHFYAAHDATKRFDVKSRGRGRRAANDVDVDESEYTQASQQGSDRAVIVGMNWSQALTGTLDTKGIARGSQVRVSYGDALLNQKSTLTKSSGGDFARNVLDGETGEQRDGSNAETSLPGAVLQENLKVARGGTDGVGSCNVNNSDGTSEDAAAVDYTQTALDESHKVIGKGVAMAQDDKEMNAREGGKIDASKPSNADQLTGREADKSRSSEMRSAKSYAALVVEFGSAAAAIGKGTVSYASQLAGSPCTEAEGRRMEHLAQAAAATAEESLHVGQKEAEQENPLEQPPENVVVQTE</sequence>
<name>A0A7S0E8S7_9CRYP</name>
<protein>
    <submittedName>
        <fullName evidence="2">Uncharacterized protein</fullName>
    </submittedName>
</protein>
<proteinExistence type="predicted"/>
<feature type="compositionally biased region" description="Basic and acidic residues" evidence="1">
    <location>
        <begin position="26"/>
        <end position="40"/>
    </location>
</feature>
<feature type="compositionally biased region" description="Basic and acidic residues" evidence="1">
    <location>
        <begin position="266"/>
        <end position="278"/>
    </location>
</feature>
<evidence type="ECO:0000256" key="1">
    <source>
        <dbReference type="SAM" id="MobiDB-lite"/>
    </source>
</evidence>
<evidence type="ECO:0000313" key="2">
    <source>
        <dbReference type="EMBL" id="CAD8474872.1"/>
    </source>
</evidence>
<accession>A0A7S0E8S7</accession>
<feature type="compositionally biased region" description="Basic and acidic residues" evidence="1">
    <location>
        <begin position="247"/>
        <end position="256"/>
    </location>
</feature>